<feature type="domain" description="Creatinase N-terminal" evidence="2">
    <location>
        <begin position="27"/>
        <end position="157"/>
    </location>
</feature>
<dbReference type="PANTHER" id="PTHR46112:SF2">
    <property type="entry name" value="XAA-PRO AMINOPEPTIDASE P-RELATED"/>
    <property type="match status" value="1"/>
</dbReference>
<evidence type="ECO:0000259" key="1">
    <source>
        <dbReference type="Pfam" id="PF00557"/>
    </source>
</evidence>
<dbReference type="CDD" id="cd01090">
    <property type="entry name" value="Creatinase"/>
    <property type="match status" value="1"/>
</dbReference>
<dbReference type="GO" id="GO:0016980">
    <property type="term" value="F:creatinase activity"/>
    <property type="evidence" value="ECO:0007669"/>
    <property type="project" value="InterPro"/>
</dbReference>
<dbReference type="InterPro" id="IPR039394">
    <property type="entry name" value="Creatinase_C"/>
</dbReference>
<dbReference type="InterPro" id="IPR000587">
    <property type="entry name" value="Creatinase_N"/>
</dbReference>
<evidence type="ECO:0000313" key="3">
    <source>
        <dbReference type="EMBL" id="MYL25582.1"/>
    </source>
</evidence>
<proteinExistence type="predicted"/>
<accession>A0A9X4Y8V2</accession>
<dbReference type="Gene3D" id="3.90.230.10">
    <property type="entry name" value="Creatinase/methionine aminopeptidase superfamily"/>
    <property type="match status" value="1"/>
</dbReference>
<keyword evidence="4" id="KW-1185">Reference proteome</keyword>
<dbReference type="PANTHER" id="PTHR46112">
    <property type="entry name" value="AMINOPEPTIDASE"/>
    <property type="match status" value="1"/>
</dbReference>
<dbReference type="EMBL" id="WMEX01000001">
    <property type="protein sequence ID" value="MYL25582.1"/>
    <property type="molecule type" value="Genomic_DNA"/>
</dbReference>
<dbReference type="InterPro" id="IPR036005">
    <property type="entry name" value="Creatinase/aminopeptidase-like"/>
</dbReference>
<dbReference type="OrthoDB" id="9803194at2"/>
<reference evidence="3 4" key="1">
    <citation type="submission" date="2019-11" db="EMBL/GenBank/DDBJ databases">
        <title>Genome sequences of 17 halophilic strains isolated from different environments.</title>
        <authorList>
            <person name="Furrow R.E."/>
        </authorList>
    </citation>
    <scope>NUCLEOTIDE SEQUENCE [LARGE SCALE GENOMIC DNA]</scope>
    <source>
        <strain evidence="3 4">22507_15_FS</strain>
    </source>
</reference>
<feature type="domain" description="Peptidase M24" evidence="1">
    <location>
        <begin position="166"/>
        <end position="383"/>
    </location>
</feature>
<dbReference type="Pfam" id="PF00557">
    <property type="entry name" value="Peptidase_M24"/>
    <property type="match status" value="1"/>
</dbReference>
<dbReference type="AlphaFoldDB" id="A0A9X4Y8V2"/>
<dbReference type="InterPro" id="IPR000994">
    <property type="entry name" value="Pept_M24"/>
</dbReference>
<evidence type="ECO:0000259" key="2">
    <source>
        <dbReference type="Pfam" id="PF01321"/>
    </source>
</evidence>
<evidence type="ECO:0000313" key="4">
    <source>
        <dbReference type="Proteomes" id="UP000460751"/>
    </source>
</evidence>
<protein>
    <submittedName>
        <fullName evidence="3">M24 family metallopeptidase</fullName>
    </submittedName>
</protein>
<organism evidence="3 4">
    <name type="scientific">Vreelandella halophila</name>
    <dbReference type="NCBI Taxonomy" id="86177"/>
    <lineage>
        <taxon>Bacteria</taxon>
        <taxon>Pseudomonadati</taxon>
        <taxon>Pseudomonadota</taxon>
        <taxon>Gammaproteobacteria</taxon>
        <taxon>Oceanospirillales</taxon>
        <taxon>Halomonadaceae</taxon>
        <taxon>Vreelandella</taxon>
    </lineage>
</organism>
<gene>
    <name evidence="3" type="ORF">GLW01_02100</name>
</gene>
<dbReference type="Proteomes" id="UP000460751">
    <property type="component" value="Unassembled WGS sequence"/>
</dbReference>
<dbReference type="RefSeq" id="WP_160897982.1">
    <property type="nucleotide sequence ID" value="NZ_WMEX01000001.1"/>
</dbReference>
<dbReference type="SUPFAM" id="SSF53092">
    <property type="entry name" value="Creatinase/prolidase N-terminal domain"/>
    <property type="match status" value="1"/>
</dbReference>
<dbReference type="InterPro" id="IPR050659">
    <property type="entry name" value="Peptidase_M24B"/>
</dbReference>
<name>A0A9X4Y8V2_9GAMM</name>
<dbReference type="InterPro" id="IPR029149">
    <property type="entry name" value="Creatin/AminoP/Spt16_N"/>
</dbReference>
<dbReference type="SUPFAM" id="SSF55920">
    <property type="entry name" value="Creatinase/aminopeptidase"/>
    <property type="match status" value="1"/>
</dbReference>
<dbReference type="Gene3D" id="3.40.350.10">
    <property type="entry name" value="Creatinase/prolidase N-terminal domain"/>
    <property type="match status" value="1"/>
</dbReference>
<dbReference type="Pfam" id="PF01321">
    <property type="entry name" value="Creatinase_N"/>
    <property type="match status" value="1"/>
</dbReference>
<comment type="caution">
    <text evidence="3">The sequence shown here is derived from an EMBL/GenBank/DDBJ whole genome shotgun (WGS) entry which is preliminary data.</text>
</comment>
<sequence>MDLPSLIEIPNGDKVTPTFSIDELQRRLGKLRKHMAENDVDAVVLTSYHNINYFSDFVYCRFGRDYGLVVTQERYTTVTANIDGGQPWRRNQLGDNIIYTDWQKDNFFKAVRELCGGCRRVGIEYDHVTLQNHTKFQDALGKVELVDIGVPTMQMRMLKSQEEIALIKQGARIADLGGSAVRDAIAAGIPEYEVALAGEQAMVREIARTYPHTDLMDTWVWFQSGINTDGAHNPVTSRRVQKGDILSLNTFPMISGYYTALERTLFCDHASDEHLRLWQINCQVHERGQELIRPGVRCCDIAHELNKIYAEHDLLKYRSFGYGHSFGTLSHYYGREAGLELREDVETVLEPNMVVSMEPMITIPEGMPGAGGYREHDILVVNEHGAENITRFPYGPEHNIVQ</sequence>